<evidence type="ECO:0000256" key="4">
    <source>
        <dbReference type="ARBA" id="ARBA00023163"/>
    </source>
</evidence>
<accession>A0A8J3E765</accession>
<dbReference type="PANTHER" id="PTHR43133:SF63">
    <property type="entry name" value="RNA POLYMERASE SIGMA FACTOR FECI-RELATED"/>
    <property type="match status" value="1"/>
</dbReference>
<reference evidence="7" key="1">
    <citation type="journal article" date="2014" name="Int. J. Syst. Evol. Microbiol.">
        <title>Complete genome sequence of Corynebacterium casei LMG S-19264T (=DSM 44701T), isolated from a smear-ripened cheese.</title>
        <authorList>
            <consortium name="US DOE Joint Genome Institute (JGI-PGF)"/>
            <person name="Walter F."/>
            <person name="Albersmeier A."/>
            <person name="Kalinowski J."/>
            <person name="Ruckert C."/>
        </authorList>
    </citation>
    <scope>NUCLEOTIDE SEQUENCE</scope>
    <source>
        <strain evidence="7">CGMCC 1.15725</strain>
    </source>
</reference>
<feature type="domain" description="RNA polymerase sigma factor 70 region 4 type 2" evidence="6">
    <location>
        <begin position="103"/>
        <end position="155"/>
    </location>
</feature>
<dbReference type="InterPro" id="IPR013249">
    <property type="entry name" value="RNA_pol_sigma70_r4_t2"/>
</dbReference>
<dbReference type="SUPFAM" id="SSF88946">
    <property type="entry name" value="Sigma2 domain of RNA polymerase sigma factors"/>
    <property type="match status" value="1"/>
</dbReference>
<reference evidence="7" key="2">
    <citation type="submission" date="2020-09" db="EMBL/GenBank/DDBJ databases">
        <authorList>
            <person name="Sun Q."/>
            <person name="Zhou Y."/>
        </authorList>
    </citation>
    <scope>NUCLEOTIDE SEQUENCE</scope>
    <source>
        <strain evidence="7">CGMCC 1.15725</strain>
    </source>
</reference>
<keyword evidence="2" id="KW-0805">Transcription regulation</keyword>
<feature type="domain" description="RNA polymerase sigma-70 region 2" evidence="5">
    <location>
        <begin position="16"/>
        <end position="72"/>
    </location>
</feature>
<dbReference type="GO" id="GO:0016987">
    <property type="term" value="F:sigma factor activity"/>
    <property type="evidence" value="ECO:0007669"/>
    <property type="project" value="UniProtKB-KW"/>
</dbReference>
<dbReference type="GO" id="GO:0003677">
    <property type="term" value="F:DNA binding"/>
    <property type="evidence" value="ECO:0007669"/>
    <property type="project" value="InterPro"/>
</dbReference>
<evidence type="ECO:0000256" key="3">
    <source>
        <dbReference type="ARBA" id="ARBA00023082"/>
    </source>
</evidence>
<evidence type="ECO:0000256" key="1">
    <source>
        <dbReference type="ARBA" id="ARBA00010641"/>
    </source>
</evidence>
<evidence type="ECO:0000259" key="6">
    <source>
        <dbReference type="Pfam" id="PF08281"/>
    </source>
</evidence>
<dbReference type="AlphaFoldDB" id="A0A8J3E765"/>
<evidence type="ECO:0000313" key="8">
    <source>
        <dbReference type="Proteomes" id="UP000646365"/>
    </source>
</evidence>
<dbReference type="EMBL" id="BMJQ01000042">
    <property type="protein sequence ID" value="GGF51584.1"/>
    <property type="molecule type" value="Genomic_DNA"/>
</dbReference>
<evidence type="ECO:0000256" key="2">
    <source>
        <dbReference type="ARBA" id="ARBA00023015"/>
    </source>
</evidence>
<dbReference type="InterPro" id="IPR013324">
    <property type="entry name" value="RNA_pol_sigma_r3/r4-like"/>
</dbReference>
<dbReference type="RefSeq" id="WP_189052636.1">
    <property type="nucleotide sequence ID" value="NZ_BMJQ01000042.1"/>
</dbReference>
<dbReference type="InterPro" id="IPR014284">
    <property type="entry name" value="RNA_pol_sigma-70_dom"/>
</dbReference>
<protein>
    <submittedName>
        <fullName evidence="7">ECF sigma factor VreI</fullName>
    </submittedName>
</protein>
<dbReference type="Proteomes" id="UP000646365">
    <property type="component" value="Unassembled WGS sequence"/>
</dbReference>
<dbReference type="Gene3D" id="1.10.1740.10">
    <property type="match status" value="1"/>
</dbReference>
<evidence type="ECO:0000313" key="7">
    <source>
        <dbReference type="EMBL" id="GGF51584.1"/>
    </source>
</evidence>
<evidence type="ECO:0000259" key="5">
    <source>
        <dbReference type="Pfam" id="PF04542"/>
    </source>
</evidence>
<dbReference type="InterPro" id="IPR007627">
    <property type="entry name" value="RNA_pol_sigma70_r2"/>
</dbReference>
<dbReference type="GO" id="GO:0006352">
    <property type="term" value="P:DNA-templated transcription initiation"/>
    <property type="evidence" value="ECO:0007669"/>
    <property type="project" value="InterPro"/>
</dbReference>
<dbReference type="Pfam" id="PF08281">
    <property type="entry name" value="Sigma70_r4_2"/>
    <property type="match status" value="1"/>
</dbReference>
<dbReference type="Gene3D" id="1.10.10.10">
    <property type="entry name" value="Winged helix-like DNA-binding domain superfamily/Winged helix DNA-binding domain"/>
    <property type="match status" value="1"/>
</dbReference>
<keyword evidence="8" id="KW-1185">Reference proteome</keyword>
<dbReference type="InterPro" id="IPR036388">
    <property type="entry name" value="WH-like_DNA-bd_sf"/>
</dbReference>
<gene>
    <name evidence="7" type="primary">vreI</name>
    <name evidence="7" type="ORF">GCM10011611_67610</name>
</gene>
<dbReference type="PANTHER" id="PTHR43133">
    <property type="entry name" value="RNA POLYMERASE ECF-TYPE SIGMA FACTO"/>
    <property type="match status" value="1"/>
</dbReference>
<name>A0A8J3E765_9PROT</name>
<keyword evidence="4" id="KW-0804">Transcription</keyword>
<proteinExistence type="inferred from homology"/>
<dbReference type="Pfam" id="PF04542">
    <property type="entry name" value="Sigma70_r2"/>
    <property type="match status" value="1"/>
</dbReference>
<dbReference type="NCBIfam" id="TIGR02937">
    <property type="entry name" value="sigma70-ECF"/>
    <property type="match status" value="1"/>
</dbReference>
<dbReference type="InterPro" id="IPR013325">
    <property type="entry name" value="RNA_pol_sigma_r2"/>
</dbReference>
<dbReference type="SUPFAM" id="SSF88659">
    <property type="entry name" value="Sigma3 and sigma4 domains of RNA polymerase sigma factors"/>
    <property type="match status" value="1"/>
</dbReference>
<comment type="caution">
    <text evidence="7">The sequence shown here is derived from an EMBL/GenBank/DDBJ whole genome shotgun (WGS) entry which is preliminary data.</text>
</comment>
<sequence>MLRQLLADDYDDLKLRLTRRLGSTEFASEVLHETWLRLERQPGEPSLLRNPRAYLFRVALNIAKDRRQADSRRLTLAEIDALRRADRDELDPARIATARADIESLIDALQELPDRCRAIFVAARVEELPHRDIAQHFGISTRMVERELRRALAHCRARLEINLS</sequence>
<keyword evidence="3" id="KW-0731">Sigma factor</keyword>
<dbReference type="InterPro" id="IPR039425">
    <property type="entry name" value="RNA_pol_sigma-70-like"/>
</dbReference>
<organism evidence="7 8">
    <name type="scientific">Aliidongia dinghuensis</name>
    <dbReference type="NCBI Taxonomy" id="1867774"/>
    <lineage>
        <taxon>Bacteria</taxon>
        <taxon>Pseudomonadati</taxon>
        <taxon>Pseudomonadota</taxon>
        <taxon>Alphaproteobacteria</taxon>
        <taxon>Rhodospirillales</taxon>
        <taxon>Dongiaceae</taxon>
        <taxon>Aliidongia</taxon>
    </lineage>
</organism>
<comment type="similarity">
    <text evidence="1">Belongs to the sigma-70 factor family. ECF subfamily.</text>
</comment>